<proteinExistence type="predicted"/>
<dbReference type="OrthoDB" id="6717714at2"/>
<reference evidence="2 3" key="1">
    <citation type="journal article" date="2015" name="BMC Genomics">
        <title>Genome mining reveals unlocked bioactive potential of marine Gram-negative bacteria.</title>
        <authorList>
            <person name="Machado H."/>
            <person name="Sonnenschein E.C."/>
            <person name="Melchiorsen J."/>
            <person name="Gram L."/>
        </authorList>
    </citation>
    <scope>NUCLEOTIDE SEQUENCE [LARGE SCALE GENOMIC DNA]</scope>
    <source>
        <strain evidence="2 3">S3137</strain>
    </source>
</reference>
<dbReference type="GeneID" id="58227312"/>
<gene>
    <name evidence="2" type="ORF">TW72_02285</name>
</gene>
<accession>A0A0F4PRL1</accession>
<dbReference type="AlphaFoldDB" id="A0A0F4PRL1"/>
<keyword evidence="1" id="KW-1133">Transmembrane helix</keyword>
<dbReference type="EMBL" id="JXXZ01000002">
    <property type="protein sequence ID" value="KJZ01796.1"/>
    <property type="molecule type" value="Genomic_DNA"/>
</dbReference>
<evidence type="ECO:0000313" key="2">
    <source>
        <dbReference type="EMBL" id="KJZ01796.1"/>
    </source>
</evidence>
<protein>
    <submittedName>
        <fullName evidence="2">Uncharacterized protein</fullName>
    </submittedName>
</protein>
<feature type="transmembrane region" description="Helical" evidence="1">
    <location>
        <begin position="131"/>
        <end position="149"/>
    </location>
</feature>
<organism evidence="2 3">
    <name type="scientific">Pseudoalteromonas ruthenica</name>
    <dbReference type="NCBI Taxonomy" id="151081"/>
    <lineage>
        <taxon>Bacteria</taxon>
        <taxon>Pseudomonadati</taxon>
        <taxon>Pseudomonadota</taxon>
        <taxon>Gammaproteobacteria</taxon>
        <taxon>Alteromonadales</taxon>
        <taxon>Pseudoalteromonadaceae</taxon>
        <taxon>Pseudoalteromonas</taxon>
    </lineage>
</organism>
<name>A0A0F4PRL1_9GAMM</name>
<comment type="caution">
    <text evidence="2">The sequence shown here is derived from an EMBL/GenBank/DDBJ whole genome shotgun (WGS) entry which is preliminary data.</text>
</comment>
<dbReference type="eggNOG" id="ENOG50342DJ">
    <property type="taxonomic scope" value="Bacteria"/>
</dbReference>
<evidence type="ECO:0000256" key="1">
    <source>
        <dbReference type="SAM" id="Phobius"/>
    </source>
</evidence>
<keyword evidence="3" id="KW-1185">Reference proteome</keyword>
<dbReference type="Gene3D" id="2.20.28.160">
    <property type="match status" value="1"/>
</dbReference>
<keyword evidence="1" id="KW-0472">Membrane</keyword>
<keyword evidence="1" id="KW-0812">Transmembrane</keyword>
<dbReference type="PATRIC" id="fig|151081.8.peg.1634"/>
<dbReference type="RefSeq" id="WP_045979197.1">
    <property type="nucleotide sequence ID" value="NZ_JXXY01000006.1"/>
</dbReference>
<evidence type="ECO:0000313" key="3">
    <source>
        <dbReference type="Proteomes" id="UP000033664"/>
    </source>
</evidence>
<feature type="transmembrane region" description="Helical" evidence="1">
    <location>
        <begin position="102"/>
        <end position="125"/>
    </location>
</feature>
<sequence length="155" mass="17224">MIDEIQPNYASYSIDELEDALRHVDSEAYPQRVQAIKQELQIKRAQHTAAKQANTEHSDNEQFFKCPSCLKSISFFSKAANSWGKTKTCPHCGAHFEVRMNYVALAIALVPLVFVHRLLFIPILVAMGLPGAIGMGVVTGTAMALSMRFKKPSQD</sequence>
<dbReference type="Proteomes" id="UP000033664">
    <property type="component" value="Unassembled WGS sequence"/>
</dbReference>